<dbReference type="Proteomes" id="UP000316443">
    <property type="component" value="Unassembled WGS sequence"/>
</dbReference>
<accession>A0A551X3V6</accession>
<dbReference type="EMBL" id="SFCA01000241">
    <property type="protein sequence ID" value="TRT43455.1"/>
    <property type="molecule type" value="Genomic_DNA"/>
</dbReference>
<organism evidence="2 3">
    <name type="scientific">Microcystis aeruginosa Ma_QC_C_20070703_M131</name>
    <dbReference type="NCBI Taxonomy" id="2486263"/>
    <lineage>
        <taxon>Bacteria</taxon>
        <taxon>Bacillati</taxon>
        <taxon>Cyanobacteriota</taxon>
        <taxon>Cyanophyceae</taxon>
        <taxon>Oscillatoriophycideae</taxon>
        <taxon>Chroococcales</taxon>
        <taxon>Microcystaceae</taxon>
        <taxon>Microcystis</taxon>
    </lineage>
</organism>
<comment type="caution">
    <text evidence="2">The sequence shown here is derived from an EMBL/GenBank/DDBJ whole genome shotgun (WGS) entry which is preliminary data.</text>
</comment>
<keyword evidence="1" id="KW-0472">Membrane</keyword>
<evidence type="ECO:0000313" key="3">
    <source>
        <dbReference type="Proteomes" id="UP000316443"/>
    </source>
</evidence>
<evidence type="ECO:0000256" key="1">
    <source>
        <dbReference type="SAM" id="Phobius"/>
    </source>
</evidence>
<sequence>MRIFSTKLDNSPLRTGVSAIFAQGLKALVFISSLYSAGASRGSGGVFLTSLGLIAIGLKVRLVF</sequence>
<keyword evidence="1" id="KW-1133">Transmembrane helix</keyword>
<feature type="transmembrane region" description="Helical" evidence="1">
    <location>
        <begin position="44"/>
        <end position="62"/>
    </location>
</feature>
<gene>
    <name evidence="2" type="ORF">EWV85_22110</name>
</gene>
<feature type="transmembrane region" description="Helical" evidence="1">
    <location>
        <begin position="20"/>
        <end position="38"/>
    </location>
</feature>
<evidence type="ECO:0000313" key="2">
    <source>
        <dbReference type="EMBL" id="TRT43455.1"/>
    </source>
</evidence>
<keyword evidence="1" id="KW-0812">Transmembrane</keyword>
<name>A0A551X3V6_MICAE</name>
<proteinExistence type="predicted"/>
<dbReference type="AlphaFoldDB" id="A0A551X3V6"/>
<reference evidence="2 3" key="1">
    <citation type="submission" date="2019-01" db="EMBL/GenBank/DDBJ databases">
        <title>Coherence of Microcystis species and biogeography revealed through population genomics.</title>
        <authorList>
            <person name="Perez-Carrascal O.M."/>
            <person name="Terrat Y."/>
            <person name="Giani A."/>
            <person name="Fortin N."/>
            <person name="Tromas N."/>
            <person name="Shapiro B.J."/>
        </authorList>
    </citation>
    <scope>NUCLEOTIDE SEQUENCE [LARGE SCALE GENOMIC DNA]</scope>
    <source>
        <strain evidence="2">Ma_QC_C_20070703_M131</strain>
    </source>
</reference>
<protein>
    <submittedName>
        <fullName evidence="2">Uncharacterized protein</fullName>
    </submittedName>
</protein>